<dbReference type="EMBL" id="JACAZE010000016">
    <property type="protein sequence ID" value="KAF7296655.1"/>
    <property type="molecule type" value="Genomic_DNA"/>
</dbReference>
<keyword evidence="2 6" id="KW-0812">Transmembrane</keyword>
<evidence type="ECO:0000256" key="3">
    <source>
        <dbReference type="ARBA" id="ARBA00022989"/>
    </source>
</evidence>
<feature type="transmembrane region" description="Helical" evidence="6">
    <location>
        <begin position="20"/>
        <end position="41"/>
    </location>
</feature>
<comment type="caution">
    <text evidence="8">The sequence shown here is derived from an EMBL/GenBank/DDBJ whole genome shotgun (WGS) entry which is preliminary data.</text>
</comment>
<reference evidence="8" key="1">
    <citation type="submission" date="2020-05" db="EMBL/GenBank/DDBJ databases">
        <title>Mycena genomes resolve the evolution of fungal bioluminescence.</title>
        <authorList>
            <person name="Tsai I.J."/>
        </authorList>
    </citation>
    <scope>NUCLEOTIDE SEQUENCE</scope>
    <source>
        <strain evidence="8">110903Hualien_Pintung</strain>
    </source>
</reference>
<dbReference type="Pfam" id="PF14378">
    <property type="entry name" value="PAP2_3"/>
    <property type="match status" value="1"/>
</dbReference>
<keyword evidence="3 6" id="KW-1133">Transmembrane helix</keyword>
<proteinExistence type="predicted"/>
<feature type="domain" description="Inositolphosphotransferase Aur1/Ipt1" evidence="7">
    <location>
        <begin position="123"/>
        <end position="289"/>
    </location>
</feature>
<evidence type="ECO:0000313" key="9">
    <source>
        <dbReference type="Proteomes" id="UP000613580"/>
    </source>
</evidence>
<dbReference type="PANTHER" id="PTHR31310">
    <property type="match status" value="1"/>
</dbReference>
<evidence type="ECO:0000256" key="6">
    <source>
        <dbReference type="SAM" id="Phobius"/>
    </source>
</evidence>
<evidence type="ECO:0000313" key="8">
    <source>
        <dbReference type="EMBL" id="KAF7296655.1"/>
    </source>
</evidence>
<dbReference type="Proteomes" id="UP000613580">
    <property type="component" value="Unassembled WGS sequence"/>
</dbReference>
<dbReference type="GO" id="GO:0016020">
    <property type="term" value="C:membrane"/>
    <property type="evidence" value="ECO:0007669"/>
    <property type="project" value="UniProtKB-SubCell"/>
</dbReference>
<sequence length="322" mass="35921">MSLPLESILELLGTPSPVQGHPNLTEFLVAVFAVFAVGLLANRQEPPRNPSPSEVPLLYPVPKQRTSCTTPPDTTRFHGHRTSRWLATFPFALEIFYWALTFWPLRVFTPSSASPLAREHASHLLQLEQTLGLAIELRFQRTILRCPPLLMGVFKLLYTTHTLLIAAFLVYAYTFFPRAHFTAARRSLVLANLLACALSLLWRCAPPRLMPPVTGFVDVLHDHPPTLPNLHLANALLLSTTTLLNAHHTWLRILAPLYPAGIALSVIATANNWVLDGAPQVLILLLAVYSNRVLLALQPLEGWVFWACRTERAQLHEGKNIG</sequence>
<feature type="region of interest" description="Disordered" evidence="5">
    <location>
        <begin position="45"/>
        <end position="75"/>
    </location>
</feature>
<gene>
    <name evidence="8" type="ORF">HMN09_01074200</name>
</gene>
<protein>
    <recommendedName>
        <fullName evidence="7">Inositolphosphotransferase Aur1/Ipt1 domain-containing protein</fullName>
    </recommendedName>
</protein>
<keyword evidence="4 6" id="KW-0472">Membrane</keyword>
<evidence type="ECO:0000256" key="2">
    <source>
        <dbReference type="ARBA" id="ARBA00022692"/>
    </source>
</evidence>
<evidence type="ECO:0000256" key="4">
    <source>
        <dbReference type="ARBA" id="ARBA00023136"/>
    </source>
</evidence>
<feature type="transmembrane region" description="Helical" evidence="6">
    <location>
        <begin position="188"/>
        <end position="209"/>
    </location>
</feature>
<name>A0A8H6SDC1_MYCCL</name>
<comment type="subcellular location">
    <subcellularLocation>
        <location evidence="1">Membrane</location>
        <topology evidence="1">Multi-pass membrane protein</topology>
    </subcellularLocation>
</comment>
<dbReference type="InterPro" id="IPR052185">
    <property type="entry name" value="IPC_Synthase-Related"/>
</dbReference>
<dbReference type="OrthoDB" id="2566866at2759"/>
<evidence type="ECO:0000256" key="1">
    <source>
        <dbReference type="ARBA" id="ARBA00004141"/>
    </source>
</evidence>
<dbReference type="InterPro" id="IPR026841">
    <property type="entry name" value="Aur1/Ipt1"/>
</dbReference>
<dbReference type="PANTHER" id="PTHR31310:SF16">
    <property type="entry name" value="INOSITOLPHOSPHOTRANSFERASE AUR1_IPT1 DOMAIN-CONTAINING PROTEIN"/>
    <property type="match status" value="1"/>
</dbReference>
<evidence type="ECO:0000259" key="7">
    <source>
        <dbReference type="Pfam" id="PF14378"/>
    </source>
</evidence>
<evidence type="ECO:0000256" key="5">
    <source>
        <dbReference type="SAM" id="MobiDB-lite"/>
    </source>
</evidence>
<feature type="transmembrane region" description="Helical" evidence="6">
    <location>
        <begin position="85"/>
        <end position="105"/>
    </location>
</feature>
<feature type="transmembrane region" description="Helical" evidence="6">
    <location>
        <begin position="253"/>
        <end position="275"/>
    </location>
</feature>
<dbReference type="AlphaFoldDB" id="A0A8H6SDC1"/>
<keyword evidence="9" id="KW-1185">Reference proteome</keyword>
<feature type="compositionally biased region" description="Polar residues" evidence="5">
    <location>
        <begin position="64"/>
        <end position="73"/>
    </location>
</feature>
<organism evidence="8 9">
    <name type="scientific">Mycena chlorophos</name>
    <name type="common">Agaric fungus</name>
    <name type="synonym">Agaricus chlorophos</name>
    <dbReference type="NCBI Taxonomy" id="658473"/>
    <lineage>
        <taxon>Eukaryota</taxon>
        <taxon>Fungi</taxon>
        <taxon>Dikarya</taxon>
        <taxon>Basidiomycota</taxon>
        <taxon>Agaricomycotina</taxon>
        <taxon>Agaricomycetes</taxon>
        <taxon>Agaricomycetidae</taxon>
        <taxon>Agaricales</taxon>
        <taxon>Marasmiineae</taxon>
        <taxon>Mycenaceae</taxon>
        <taxon>Mycena</taxon>
    </lineage>
</organism>
<feature type="transmembrane region" description="Helical" evidence="6">
    <location>
        <begin position="156"/>
        <end position="176"/>
    </location>
</feature>
<accession>A0A8H6SDC1</accession>